<dbReference type="AlphaFoldDB" id="A0A1G9Q8I4"/>
<gene>
    <name evidence="2" type="ORF">SAMN05421813_105143</name>
</gene>
<dbReference type="Pfam" id="PF07969">
    <property type="entry name" value="Amidohydro_3"/>
    <property type="match status" value="1"/>
</dbReference>
<dbReference type="SUPFAM" id="SSF51338">
    <property type="entry name" value="Composite domain of metallo-dependent hydrolases"/>
    <property type="match status" value="1"/>
</dbReference>
<dbReference type="Gene3D" id="2.30.40.10">
    <property type="entry name" value="Urease, subunit C, domain 1"/>
    <property type="match status" value="1"/>
</dbReference>
<dbReference type="InterPro" id="IPR013108">
    <property type="entry name" value="Amidohydro_3"/>
</dbReference>
<evidence type="ECO:0000313" key="3">
    <source>
        <dbReference type="Proteomes" id="UP000199226"/>
    </source>
</evidence>
<dbReference type="Gene3D" id="3.10.310.70">
    <property type="match status" value="1"/>
</dbReference>
<reference evidence="3" key="1">
    <citation type="submission" date="2016-10" db="EMBL/GenBank/DDBJ databases">
        <authorList>
            <person name="Varghese N."/>
            <person name="Submissions S."/>
        </authorList>
    </citation>
    <scope>NUCLEOTIDE SEQUENCE [LARGE SCALE GENOMIC DNA]</scope>
    <source>
        <strain evidence="3">DSM 24536</strain>
    </source>
</reference>
<dbReference type="PANTHER" id="PTHR22642:SF2">
    <property type="entry name" value="PROTEIN LONG AFTER FAR-RED 3"/>
    <property type="match status" value="1"/>
</dbReference>
<feature type="domain" description="Amidohydrolase 3" evidence="1">
    <location>
        <begin position="84"/>
        <end position="559"/>
    </location>
</feature>
<organism evidence="2 3">
    <name type="scientific">Daejeonella rubra</name>
    <dbReference type="NCBI Taxonomy" id="990371"/>
    <lineage>
        <taxon>Bacteria</taxon>
        <taxon>Pseudomonadati</taxon>
        <taxon>Bacteroidota</taxon>
        <taxon>Sphingobacteriia</taxon>
        <taxon>Sphingobacteriales</taxon>
        <taxon>Sphingobacteriaceae</taxon>
        <taxon>Daejeonella</taxon>
    </lineage>
</organism>
<accession>A0A1G9Q8I4</accession>
<protein>
    <recommendedName>
        <fullName evidence="1">Amidohydrolase 3 domain-containing protein</fullName>
    </recommendedName>
</protein>
<dbReference type="InterPro" id="IPR011059">
    <property type="entry name" value="Metal-dep_hydrolase_composite"/>
</dbReference>
<dbReference type="Gene3D" id="3.20.20.140">
    <property type="entry name" value="Metal-dependent hydrolases"/>
    <property type="match status" value="1"/>
</dbReference>
<dbReference type="STRING" id="990371.SAMN05421813_105143"/>
<dbReference type="RefSeq" id="WP_221406297.1">
    <property type="nucleotide sequence ID" value="NZ_FNHH01000005.1"/>
</dbReference>
<dbReference type="EMBL" id="FNHH01000005">
    <property type="protein sequence ID" value="SDM06665.1"/>
    <property type="molecule type" value="Genomic_DNA"/>
</dbReference>
<dbReference type="PANTHER" id="PTHR22642">
    <property type="entry name" value="IMIDAZOLONEPROPIONASE"/>
    <property type="match status" value="1"/>
</dbReference>
<dbReference type="CDD" id="cd01300">
    <property type="entry name" value="YtcJ_like"/>
    <property type="match status" value="1"/>
</dbReference>
<evidence type="ECO:0000259" key="1">
    <source>
        <dbReference type="Pfam" id="PF07969"/>
    </source>
</evidence>
<dbReference type="SUPFAM" id="SSF51556">
    <property type="entry name" value="Metallo-dependent hydrolases"/>
    <property type="match status" value="1"/>
</dbReference>
<dbReference type="GO" id="GO:0016810">
    <property type="term" value="F:hydrolase activity, acting on carbon-nitrogen (but not peptide) bonds"/>
    <property type="evidence" value="ECO:0007669"/>
    <property type="project" value="InterPro"/>
</dbReference>
<sequence length="564" mass="62180">MDTIFLIISARLRTVSCLFLLALFLFITGCKSTETATMGIINARIWTGDSEQPWAKAMAISGDKIFYVGSSAEVEKLMSKSSLLIDAKNQMVVPGFNDSHVHFMDGGFGLSSVSLRDAKTKQEFINRIAAFAKTVPPGTWILNGDWDHTNWGGELPEARWIDSVTAEHPVFVQRLDGHMGLANSAAMKLSKISKATADVEGGTVIRDENGIPAGIFKDNAMGLIFKNVSDPSDELKDRALKASMKYVAENGVTSVQSMGTWDDLEVYRRAAKKDSLQTRIYAVVPLDSWKKLSEEVKRSGRGDNYLKIGGLKGFVDGSLGSHTAAFMKPFSDTPADSGFMVSSVEDLYQAVSAADKAELQVMVHAIGDKAIHEQLNIFERVQKENGTRDRRFRIEHAQHIAPEDLTRFNSLSVIASMQPYHAIDDGRWAEKVIGPERIKTTYAFKSLLDNKAVLAFGSDWFVAPPTPLEGIYAAVTRRTLDEKNSEGWVPEQKISVEQALKAYTFGSAFSAFDEAQKGVLKKGFLADFVILDQDITAIPAEKIRNVKVMKTIVGGKIVFENDKK</sequence>
<dbReference type="InterPro" id="IPR032466">
    <property type="entry name" value="Metal_Hydrolase"/>
</dbReference>
<evidence type="ECO:0000313" key="2">
    <source>
        <dbReference type="EMBL" id="SDM06665.1"/>
    </source>
</evidence>
<dbReference type="InterPro" id="IPR033932">
    <property type="entry name" value="YtcJ-like"/>
</dbReference>
<proteinExistence type="predicted"/>
<name>A0A1G9Q8I4_9SPHI</name>
<dbReference type="Proteomes" id="UP000199226">
    <property type="component" value="Unassembled WGS sequence"/>
</dbReference>
<keyword evidence="3" id="KW-1185">Reference proteome</keyword>